<protein>
    <submittedName>
        <fullName evidence="4">Diadenosine tetraphosphate (Ap4A) hydrolase</fullName>
    </submittedName>
</protein>
<dbReference type="EMBL" id="FQVW01000041">
    <property type="protein sequence ID" value="SHG56544.1"/>
    <property type="molecule type" value="Genomic_DNA"/>
</dbReference>
<dbReference type="InterPro" id="IPR001310">
    <property type="entry name" value="Histidine_triad_HIT"/>
</dbReference>
<dbReference type="GO" id="GO:0016787">
    <property type="term" value="F:hydrolase activity"/>
    <property type="evidence" value="ECO:0007669"/>
    <property type="project" value="UniProtKB-KW"/>
</dbReference>
<name>A0A1M5KUS6_9BACI</name>
<dbReference type="Pfam" id="PF01230">
    <property type="entry name" value="HIT"/>
    <property type="match status" value="1"/>
</dbReference>
<keyword evidence="4" id="KW-0378">Hydrolase</keyword>
<evidence type="ECO:0000313" key="4">
    <source>
        <dbReference type="EMBL" id="SHG56544.1"/>
    </source>
</evidence>
<dbReference type="PRINTS" id="PR00332">
    <property type="entry name" value="HISTRIAD"/>
</dbReference>
<dbReference type="AlphaFoldDB" id="A0A1M5KUS6"/>
<organism evidence="4 5">
    <name type="scientific">Ornithinibacillus halophilus</name>
    <dbReference type="NCBI Taxonomy" id="930117"/>
    <lineage>
        <taxon>Bacteria</taxon>
        <taxon>Bacillati</taxon>
        <taxon>Bacillota</taxon>
        <taxon>Bacilli</taxon>
        <taxon>Bacillales</taxon>
        <taxon>Bacillaceae</taxon>
        <taxon>Ornithinibacillus</taxon>
    </lineage>
</organism>
<dbReference type="Proteomes" id="UP000183988">
    <property type="component" value="Unassembled WGS sequence"/>
</dbReference>
<feature type="active site" description="Tele-AMP-histidine intermediate" evidence="1">
    <location>
        <position position="102"/>
    </location>
</feature>
<reference evidence="4 5" key="1">
    <citation type="submission" date="2016-11" db="EMBL/GenBank/DDBJ databases">
        <authorList>
            <person name="Jaros S."/>
            <person name="Januszkiewicz K."/>
            <person name="Wedrychowicz H."/>
        </authorList>
    </citation>
    <scope>NUCLEOTIDE SEQUENCE [LARGE SCALE GENOMIC DNA]</scope>
    <source>
        <strain evidence="4 5">IBRC-M 10683</strain>
    </source>
</reference>
<dbReference type="InterPro" id="IPR036265">
    <property type="entry name" value="HIT-like_sf"/>
</dbReference>
<dbReference type="InterPro" id="IPR011146">
    <property type="entry name" value="HIT-like"/>
</dbReference>
<dbReference type="PANTHER" id="PTHR46648">
    <property type="entry name" value="HIT FAMILY PROTEIN 1"/>
    <property type="match status" value="1"/>
</dbReference>
<accession>A0A1M5KUS6</accession>
<evidence type="ECO:0000313" key="5">
    <source>
        <dbReference type="Proteomes" id="UP000183988"/>
    </source>
</evidence>
<dbReference type="GO" id="GO:0009117">
    <property type="term" value="P:nucleotide metabolic process"/>
    <property type="evidence" value="ECO:0007669"/>
    <property type="project" value="TreeGrafter"/>
</dbReference>
<evidence type="ECO:0000256" key="1">
    <source>
        <dbReference type="PIRSR" id="PIRSR601310-1"/>
    </source>
</evidence>
<dbReference type="PANTHER" id="PTHR46648:SF1">
    <property type="entry name" value="ADENOSINE 5'-MONOPHOSPHORAMIDASE HNT1"/>
    <property type="match status" value="1"/>
</dbReference>
<proteinExistence type="predicted"/>
<gene>
    <name evidence="4" type="ORF">SAMN05216225_104128</name>
</gene>
<dbReference type="RefSeq" id="WP_072891493.1">
    <property type="nucleotide sequence ID" value="NZ_FQVW01000041.1"/>
</dbReference>
<evidence type="ECO:0000256" key="2">
    <source>
        <dbReference type="PROSITE-ProRule" id="PRU00464"/>
    </source>
</evidence>
<sequence length="144" mass="16384">METGIECLGCRLANKIQPTNIVYENEYVTCLLDHMPFNEGHTLILPKQHVVDVDELDNETASAIMSASILLSKALKKLYKPDGITVTQNGGIFNELTHYHMHVVPRYKKQAFADFYNMDAVSDENIKRLLDTKNLLKEVMDTLK</sequence>
<feature type="short sequence motif" description="Histidine triad motif" evidence="2">
    <location>
        <begin position="98"/>
        <end position="102"/>
    </location>
</feature>
<dbReference type="SUPFAM" id="SSF54197">
    <property type="entry name" value="HIT-like"/>
    <property type="match status" value="1"/>
</dbReference>
<dbReference type="OrthoDB" id="9784774at2"/>
<evidence type="ECO:0000259" key="3">
    <source>
        <dbReference type="PROSITE" id="PS51084"/>
    </source>
</evidence>
<feature type="domain" description="HIT" evidence="3">
    <location>
        <begin position="8"/>
        <end position="117"/>
    </location>
</feature>
<dbReference type="STRING" id="930117.SAMN05216225_104128"/>
<dbReference type="Gene3D" id="3.30.428.10">
    <property type="entry name" value="HIT-like"/>
    <property type="match status" value="1"/>
</dbReference>
<keyword evidence="5" id="KW-1185">Reference proteome</keyword>
<dbReference type="PROSITE" id="PS51084">
    <property type="entry name" value="HIT_2"/>
    <property type="match status" value="1"/>
</dbReference>